<dbReference type="HOGENOM" id="CLU_1169591_0_0_4"/>
<organism evidence="1 2">
    <name type="scientific">Methylibium petroleiphilum (strain ATCC BAA-1232 / LMG 22953 / PM1)</name>
    <dbReference type="NCBI Taxonomy" id="420662"/>
    <lineage>
        <taxon>Bacteria</taxon>
        <taxon>Pseudomonadati</taxon>
        <taxon>Pseudomonadota</taxon>
        <taxon>Betaproteobacteria</taxon>
        <taxon>Burkholderiales</taxon>
        <taxon>Sphaerotilaceae</taxon>
        <taxon>Methylibium</taxon>
    </lineage>
</organism>
<proteinExistence type="predicted"/>
<keyword evidence="2" id="KW-1185">Reference proteome</keyword>
<dbReference type="RefSeq" id="WP_011831214.1">
    <property type="nucleotide sequence ID" value="NC_008825.1"/>
</dbReference>
<name>A2SM05_METPP</name>
<evidence type="ECO:0000313" key="2">
    <source>
        <dbReference type="Proteomes" id="UP000000366"/>
    </source>
</evidence>
<evidence type="ECO:0008006" key="3">
    <source>
        <dbReference type="Google" id="ProtNLM"/>
    </source>
</evidence>
<dbReference type="EMBL" id="CP000555">
    <property type="protein sequence ID" value="ABM96594.1"/>
    <property type="molecule type" value="Genomic_DNA"/>
</dbReference>
<dbReference type="AlphaFoldDB" id="A2SM05"/>
<gene>
    <name evidence="1" type="ordered locus">Mpe_A3641</name>
</gene>
<evidence type="ECO:0000313" key="1">
    <source>
        <dbReference type="EMBL" id="ABM96594.1"/>
    </source>
</evidence>
<dbReference type="Proteomes" id="UP000000366">
    <property type="component" value="Chromosome"/>
</dbReference>
<dbReference type="KEGG" id="mpt:Mpe_A3641"/>
<accession>A2SM05</accession>
<dbReference type="STRING" id="420662.Mpe_A3641"/>
<protein>
    <recommendedName>
        <fullName evidence="3">Lipoprotein</fullName>
    </recommendedName>
</protein>
<sequence>MGVRDGRGRWRARGAGLFALIAGCEVLAGPFTPVAGQEYREVADPPTQVQGQAVVGAALIGVQTQIGAQFLYARAKAPFSGQVRVSLTTADGRLRGDGVFQGEAREGEWIELELKPRDGKRLRPNPLAPERVAVSVRYVENGSSVEHPMVAAWEVPSASTTAATLRLYVNSRRAPEMLVAVKGRPPEMCRRAPDKSTVRFDMLCELPLASVVGSKGKLTLVRRDGFEELEQPVVVGW</sequence>
<reference evidence="1 2" key="1">
    <citation type="journal article" date="2007" name="J. Bacteriol.">
        <title>Whole-genome analysis of the methyl tert-butyl ether-degrading beta-proteobacterium Methylibium petroleiphilum PM1.</title>
        <authorList>
            <person name="Kane S.R."/>
            <person name="Chakicherla A.Y."/>
            <person name="Chain P.S.G."/>
            <person name="Schmidt R."/>
            <person name="Shin M.W."/>
            <person name="Legler T.C."/>
            <person name="Scow K.M."/>
            <person name="Larimer F.W."/>
            <person name="Lucas S.M."/>
            <person name="Richardson P.M."/>
            <person name="Hristova K.R."/>
        </authorList>
    </citation>
    <scope>NUCLEOTIDE SEQUENCE [LARGE SCALE GENOMIC DNA]</scope>
    <source>
        <strain evidence="2">ATCC BAA-1232 / LMG 22953 / PM1</strain>
    </source>
</reference>
<dbReference type="PROSITE" id="PS51257">
    <property type="entry name" value="PROKAR_LIPOPROTEIN"/>
    <property type="match status" value="1"/>
</dbReference>